<reference evidence="2" key="1">
    <citation type="submission" date="2022-11" db="UniProtKB">
        <authorList>
            <consortium name="WormBaseParasite"/>
        </authorList>
    </citation>
    <scope>IDENTIFICATION</scope>
</reference>
<evidence type="ECO:0000313" key="2">
    <source>
        <dbReference type="WBParaSite" id="JU765_v2.g17148.t1"/>
    </source>
</evidence>
<dbReference type="WBParaSite" id="JU765_v2.g17148.t1">
    <property type="protein sequence ID" value="JU765_v2.g17148.t1"/>
    <property type="gene ID" value="JU765_v2.g17148"/>
</dbReference>
<evidence type="ECO:0000313" key="1">
    <source>
        <dbReference type="Proteomes" id="UP000887576"/>
    </source>
</evidence>
<proteinExistence type="predicted"/>
<dbReference type="Proteomes" id="UP000887576">
    <property type="component" value="Unplaced"/>
</dbReference>
<name>A0AC34QKI6_9BILA</name>
<protein>
    <submittedName>
        <fullName evidence="2">Uncharacterized protein</fullName>
    </submittedName>
</protein>
<sequence length="212" mass="23506">MAQQVLCPYTNELVELPPARGEYQDLIDSHSYATVNSNSKPQSCPVNMVEITAPSRDVANILVSHTISNENTIVTLPGIEIYQSTDPSSLREHSVSCDVVLRFLFLFFVIVTIVYFQLHSASEIVVGFITSIATGAVLIISLTIILLWIAKRFCDYPSQDFLNTRVQSVPSYDDLCGLNNIPPPPPYKEEYDSPPCNCTGPPTYDESQVTNI</sequence>
<accession>A0AC34QKI6</accession>
<organism evidence="1 2">
    <name type="scientific">Panagrolaimus sp. JU765</name>
    <dbReference type="NCBI Taxonomy" id="591449"/>
    <lineage>
        <taxon>Eukaryota</taxon>
        <taxon>Metazoa</taxon>
        <taxon>Ecdysozoa</taxon>
        <taxon>Nematoda</taxon>
        <taxon>Chromadorea</taxon>
        <taxon>Rhabditida</taxon>
        <taxon>Tylenchina</taxon>
        <taxon>Panagrolaimomorpha</taxon>
        <taxon>Panagrolaimoidea</taxon>
        <taxon>Panagrolaimidae</taxon>
        <taxon>Panagrolaimus</taxon>
    </lineage>
</organism>